<feature type="compositionally biased region" description="Basic residues" evidence="1">
    <location>
        <begin position="1"/>
        <end position="11"/>
    </location>
</feature>
<dbReference type="EMBL" id="DS239400">
    <property type="protein sequence ID" value="EDP32834.1"/>
    <property type="molecule type" value="Genomic_DNA"/>
</dbReference>
<name>A8PSW7_BRUMA</name>
<sequence>MKDKKWKKGKVKEKEKEEEEEEEQVKGWVNDNNDNIEPPAGQMSGTA</sequence>
<feature type="region of interest" description="Disordered" evidence="1">
    <location>
        <begin position="1"/>
        <end position="47"/>
    </location>
</feature>
<gene>
    <name evidence="2" type="ORF">Bm1_32045</name>
</gene>
<reference evidence="2" key="1">
    <citation type="journal article" date="2007" name="Science">
        <title>Draft genome of the filarial nematode parasite Brugia malayi.</title>
        <authorList>
            <person name="Ghedin E."/>
            <person name="Wang S."/>
            <person name="Spiro D."/>
            <person name="Caler E."/>
            <person name="Zhao Q."/>
            <person name="Crabtree J."/>
            <person name="Allen J.E."/>
            <person name="Delcher A.L."/>
            <person name="Guiliano D.B."/>
            <person name="Miranda-Saavedra D."/>
            <person name="Angiuoli S.V."/>
            <person name="Creasy T."/>
            <person name="Amedeo P."/>
            <person name="Haas B."/>
            <person name="El-Sayed N.M."/>
            <person name="Wortman J.R."/>
            <person name="Feldblyum T."/>
            <person name="Tallon L."/>
            <person name="Schatz M."/>
            <person name="Shumway M."/>
            <person name="Koo H."/>
            <person name="Salzberg S.L."/>
            <person name="Schobel S."/>
            <person name="Pertea M."/>
            <person name="Pop M."/>
            <person name="White O."/>
            <person name="Barton G.J."/>
            <person name="Carlow C.K."/>
            <person name="Crawford M.J."/>
            <person name="Daub J."/>
            <person name="Dimmic M.W."/>
            <person name="Estes C.F."/>
            <person name="Foster J.M."/>
            <person name="Ganatra M."/>
            <person name="Gregory W.F."/>
            <person name="Johnson N.M."/>
            <person name="Jin J."/>
            <person name="Komuniecki R."/>
            <person name="Korf I."/>
            <person name="Kumar S."/>
            <person name="Laney S."/>
            <person name="Li B.W."/>
            <person name="Li W."/>
            <person name="Lindblom T.H."/>
            <person name="Lustigman S."/>
            <person name="Ma D."/>
            <person name="Maina C.V."/>
            <person name="Martin D.M."/>
            <person name="McCarter J.P."/>
            <person name="McReynolds L."/>
            <person name="Mitreva M."/>
            <person name="Nutman T.B."/>
            <person name="Parkinson J."/>
            <person name="Peregrin-Alvarez J.M."/>
            <person name="Poole C."/>
            <person name="Ren Q."/>
            <person name="Saunders L."/>
            <person name="Sluder A.E."/>
            <person name="Smith K."/>
            <person name="Stanke M."/>
            <person name="Unnasch T.R."/>
            <person name="Ware J."/>
            <person name="Wei A.D."/>
            <person name="Weil G."/>
            <person name="Williams D.J."/>
            <person name="Zhang Y."/>
            <person name="Williams S.A."/>
            <person name="Fraser-Liggett C."/>
            <person name="Slatko B."/>
            <person name="Blaxter M.L."/>
            <person name="Scott A.L."/>
        </authorList>
    </citation>
    <scope>NUCLEOTIDE SEQUENCE [LARGE SCALE GENOMIC DNA]</scope>
</reference>
<protein>
    <submittedName>
        <fullName evidence="2">Uncharacterized protein</fullName>
    </submittedName>
</protein>
<proteinExistence type="predicted"/>
<organism evidence="2">
    <name type="scientific">Brugia malayi</name>
    <name type="common">Filarial nematode worm</name>
    <dbReference type="NCBI Taxonomy" id="6279"/>
    <lineage>
        <taxon>Eukaryota</taxon>
        <taxon>Metazoa</taxon>
        <taxon>Ecdysozoa</taxon>
        <taxon>Nematoda</taxon>
        <taxon>Chromadorea</taxon>
        <taxon>Rhabditida</taxon>
        <taxon>Spirurina</taxon>
        <taxon>Spiruromorpha</taxon>
        <taxon>Filarioidea</taxon>
        <taxon>Onchocercidae</taxon>
        <taxon>Brugia</taxon>
    </lineage>
</organism>
<evidence type="ECO:0000256" key="1">
    <source>
        <dbReference type="SAM" id="MobiDB-lite"/>
    </source>
</evidence>
<dbReference type="AlphaFoldDB" id="A8PSW7"/>
<accession>A8PSW7</accession>
<evidence type="ECO:0000313" key="2">
    <source>
        <dbReference type="EMBL" id="EDP32834.1"/>
    </source>
</evidence>